<evidence type="ECO:0000313" key="4">
    <source>
        <dbReference type="Proteomes" id="UP001501207"/>
    </source>
</evidence>
<feature type="coiled-coil region" evidence="1">
    <location>
        <begin position="392"/>
        <end position="433"/>
    </location>
</feature>
<sequence>MKYNATLIRLFLLLCMTCSLRLSAQTNSATITQSGWYRIAINGSLTSGGTSGTRAAARFILTDVTSGQHQTVEFLGYEHFGRRPSLAVLNNSYYNSTAPPFTKLRIVAHDTYEGAAIEVYVKKPATTDNNTACYMENNVQQTGWTAVDWQLISADPGDNAGVPTGFKASVISLADIVQGYVTDSGQQKSFFNGNFYTSGNIGIGTPAPDTKLFVEGGAVKLHNPAGYPSGYNLNMDVQGGWAREYSFSYGDTGKLFSFGAYANSGSLHYGYIGGNVAAGSVYTSPWMVFLPNGNVGIGTKTPQSKFAVNGTVTAKQIKVTQTGWADYVFEPGYSLPSLDSVAAYVRKRRRLPGIPSAAEVSQKGNDLGQTDALLLKKIEELTLYTIDQDKQLQTLRNQNKDQQSQLQTQQQLIDRLSAVVEAQETRLKTLETQLTR</sequence>
<protein>
    <submittedName>
        <fullName evidence="3">Uncharacterized protein</fullName>
    </submittedName>
</protein>
<comment type="caution">
    <text evidence="3">The sequence shown here is derived from an EMBL/GenBank/DDBJ whole genome shotgun (WGS) entry which is preliminary data.</text>
</comment>
<keyword evidence="2" id="KW-0732">Signal</keyword>
<accession>A0ABP8G0D0</accession>
<keyword evidence="4" id="KW-1185">Reference proteome</keyword>
<name>A0ABP8G0D0_9BACT</name>
<organism evidence="3 4">
    <name type="scientific">Compostibacter hankyongensis</name>
    <dbReference type="NCBI Taxonomy" id="1007089"/>
    <lineage>
        <taxon>Bacteria</taxon>
        <taxon>Pseudomonadati</taxon>
        <taxon>Bacteroidota</taxon>
        <taxon>Chitinophagia</taxon>
        <taxon>Chitinophagales</taxon>
        <taxon>Chitinophagaceae</taxon>
        <taxon>Compostibacter</taxon>
    </lineage>
</organism>
<proteinExistence type="predicted"/>
<dbReference type="EMBL" id="BAABFN010000006">
    <property type="protein sequence ID" value="GAA4314400.1"/>
    <property type="molecule type" value="Genomic_DNA"/>
</dbReference>
<evidence type="ECO:0000313" key="3">
    <source>
        <dbReference type="EMBL" id="GAA4314400.1"/>
    </source>
</evidence>
<dbReference type="RefSeq" id="WP_344979854.1">
    <property type="nucleotide sequence ID" value="NZ_BAABFN010000006.1"/>
</dbReference>
<dbReference type="Proteomes" id="UP001501207">
    <property type="component" value="Unassembled WGS sequence"/>
</dbReference>
<evidence type="ECO:0000256" key="1">
    <source>
        <dbReference type="SAM" id="Coils"/>
    </source>
</evidence>
<feature type="signal peptide" evidence="2">
    <location>
        <begin position="1"/>
        <end position="24"/>
    </location>
</feature>
<gene>
    <name evidence="3" type="ORF">GCM10023143_25230</name>
</gene>
<keyword evidence="1" id="KW-0175">Coiled coil</keyword>
<reference evidence="4" key="1">
    <citation type="journal article" date="2019" name="Int. J. Syst. Evol. Microbiol.">
        <title>The Global Catalogue of Microorganisms (GCM) 10K type strain sequencing project: providing services to taxonomists for standard genome sequencing and annotation.</title>
        <authorList>
            <consortium name="The Broad Institute Genomics Platform"/>
            <consortium name="The Broad Institute Genome Sequencing Center for Infectious Disease"/>
            <person name="Wu L."/>
            <person name="Ma J."/>
        </authorList>
    </citation>
    <scope>NUCLEOTIDE SEQUENCE [LARGE SCALE GENOMIC DNA]</scope>
    <source>
        <strain evidence="4">JCM 17664</strain>
    </source>
</reference>
<evidence type="ECO:0000256" key="2">
    <source>
        <dbReference type="SAM" id="SignalP"/>
    </source>
</evidence>
<feature type="chain" id="PRO_5047049621" evidence="2">
    <location>
        <begin position="25"/>
        <end position="436"/>
    </location>
</feature>